<keyword evidence="2" id="KW-0963">Cytoplasm</keyword>
<accession>A0A7V0Q8D9</accession>
<dbReference type="PANTHER" id="PTHR33705:SF2">
    <property type="entry name" value="PHOSPHOCARRIER PROTEIN NPR"/>
    <property type="match status" value="1"/>
</dbReference>
<dbReference type="InterPro" id="IPR000032">
    <property type="entry name" value="HPr-like"/>
</dbReference>
<dbReference type="Gene3D" id="3.30.1340.10">
    <property type="entry name" value="HPr-like"/>
    <property type="match status" value="1"/>
</dbReference>
<dbReference type="PROSITE" id="PS51350">
    <property type="entry name" value="PTS_HPR_DOM"/>
    <property type="match status" value="1"/>
</dbReference>
<organism evidence="5">
    <name type="scientific">candidate division WOR-3 bacterium</name>
    <dbReference type="NCBI Taxonomy" id="2052148"/>
    <lineage>
        <taxon>Bacteria</taxon>
        <taxon>Bacteria division WOR-3</taxon>
    </lineage>
</organism>
<dbReference type="CDD" id="cd00367">
    <property type="entry name" value="PTS-HPr_like"/>
    <property type="match status" value="1"/>
</dbReference>
<sequence>MREKKVMVPNKLGIHARPATLFAETASQFQSEVTVEKDGMEVNGKSILGLMMLVAPKGTEIIIRTEGPDEDEAIEALTKLVEEGFGEE</sequence>
<dbReference type="PANTHER" id="PTHR33705">
    <property type="entry name" value="PHOSPHOCARRIER PROTEIN HPR"/>
    <property type="match status" value="1"/>
</dbReference>
<comment type="caution">
    <text evidence="5">The sequence shown here is derived from an EMBL/GenBank/DDBJ whole genome shotgun (WGS) entry which is preliminary data.</text>
</comment>
<dbReference type="InterPro" id="IPR001020">
    <property type="entry name" value="PTS_HPr_His_P_site"/>
</dbReference>
<evidence type="ECO:0000259" key="4">
    <source>
        <dbReference type="PROSITE" id="PS51350"/>
    </source>
</evidence>
<dbReference type="NCBIfam" id="TIGR01003">
    <property type="entry name" value="PTS_HPr_family"/>
    <property type="match status" value="1"/>
</dbReference>
<evidence type="ECO:0000256" key="3">
    <source>
        <dbReference type="ARBA" id="ARBA00022683"/>
    </source>
</evidence>
<dbReference type="InterPro" id="IPR050399">
    <property type="entry name" value="HPr"/>
</dbReference>
<protein>
    <submittedName>
        <fullName evidence="5">HPr family phosphocarrier protein</fullName>
    </submittedName>
</protein>
<name>A0A7V0Q8D9_UNCW3</name>
<reference evidence="5" key="1">
    <citation type="journal article" date="2020" name="mSystems">
        <title>Genome- and Community-Level Interaction Insights into Carbon Utilization and Element Cycling Functions of Hydrothermarchaeota in Hydrothermal Sediment.</title>
        <authorList>
            <person name="Zhou Z."/>
            <person name="Liu Y."/>
            <person name="Xu W."/>
            <person name="Pan J."/>
            <person name="Luo Z.H."/>
            <person name="Li M."/>
        </authorList>
    </citation>
    <scope>NUCLEOTIDE SEQUENCE [LARGE SCALE GENOMIC DNA]</scope>
    <source>
        <strain evidence="5">HyVt-28</strain>
    </source>
</reference>
<dbReference type="SUPFAM" id="SSF55594">
    <property type="entry name" value="HPr-like"/>
    <property type="match status" value="1"/>
</dbReference>
<dbReference type="PROSITE" id="PS00369">
    <property type="entry name" value="PTS_HPR_HIS"/>
    <property type="match status" value="1"/>
</dbReference>
<evidence type="ECO:0000313" key="5">
    <source>
        <dbReference type="EMBL" id="HDL60581.1"/>
    </source>
</evidence>
<evidence type="ECO:0000256" key="2">
    <source>
        <dbReference type="ARBA" id="ARBA00022490"/>
    </source>
</evidence>
<dbReference type="PRINTS" id="PR00107">
    <property type="entry name" value="PHOSPHOCPHPR"/>
</dbReference>
<gene>
    <name evidence="5" type="ORF">ENH14_03895</name>
</gene>
<evidence type="ECO:0000256" key="1">
    <source>
        <dbReference type="ARBA" id="ARBA00004496"/>
    </source>
</evidence>
<dbReference type="InterPro" id="IPR035895">
    <property type="entry name" value="HPr-like_sf"/>
</dbReference>
<dbReference type="EMBL" id="DRDR01000170">
    <property type="protein sequence ID" value="HDL60581.1"/>
    <property type="molecule type" value="Genomic_DNA"/>
</dbReference>
<dbReference type="GO" id="GO:0009401">
    <property type="term" value="P:phosphoenolpyruvate-dependent sugar phosphotransferase system"/>
    <property type="evidence" value="ECO:0007669"/>
    <property type="project" value="UniProtKB-KW"/>
</dbReference>
<dbReference type="AlphaFoldDB" id="A0A7V0Q8D9"/>
<keyword evidence="3" id="KW-0598">Phosphotransferase system</keyword>
<dbReference type="GO" id="GO:0005737">
    <property type="term" value="C:cytoplasm"/>
    <property type="evidence" value="ECO:0007669"/>
    <property type="project" value="UniProtKB-SubCell"/>
</dbReference>
<comment type="subcellular location">
    <subcellularLocation>
        <location evidence="1">Cytoplasm</location>
    </subcellularLocation>
</comment>
<feature type="domain" description="HPr" evidence="4">
    <location>
        <begin position="1"/>
        <end position="88"/>
    </location>
</feature>
<proteinExistence type="predicted"/>
<dbReference type="Pfam" id="PF00381">
    <property type="entry name" value="PTS-HPr"/>
    <property type="match status" value="1"/>
</dbReference>
<dbReference type="Proteomes" id="UP000886381">
    <property type="component" value="Unassembled WGS sequence"/>
</dbReference>